<dbReference type="InterPro" id="IPR011344">
    <property type="entry name" value="ssDNA-bd"/>
</dbReference>
<dbReference type="STRING" id="1189621.A3SI_05774"/>
<dbReference type="InterPro" id="IPR000424">
    <property type="entry name" value="Primosome_PriB/ssb"/>
</dbReference>
<dbReference type="GO" id="GO:0009295">
    <property type="term" value="C:nucleoid"/>
    <property type="evidence" value="ECO:0007669"/>
    <property type="project" value="TreeGrafter"/>
</dbReference>
<keyword evidence="2" id="KW-0234">DNA repair</keyword>
<dbReference type="PANTHER" id="PTHR10302">
    <property type="entry name" value="SINGLE-STRANDED DNA-BINDING PROTEIN"/>
    <property type="match status" value="1"/>
</dbReference>
<dbReference type="AlphaFoldDB" id="I5C772"/>
<protein>
    <recommendedName>
        <fullName evidence="2 3">Single-stranded DNA-binding protein</fullName>
        <shortName evidence="2">SSB</shortName>
    </recommendedName>
</protein>
<dbReference type="OrthoDB" id="9809878at2"/>
<feature type="region of interest" description="Disordered" evidence="4">
    <location>
        <begin position="106"/>
        <end position="160"/>
    </location>
</feature>
<dbReference type="GO" id="GO:0006310">
    <property type="term" value="P:DNA recombination"/>
    <property type="evidence" value="ECO:0007669"/>
    <property type="project" value="UniProtKB-UniRule"/>
</dbReference>
<name>I5C772_9BACT</name>
<dbReference type="PIRSF" id="PIRSF002070">
    <property type="entry name" value="SSB"/>
    <property type="match status" value="1"/>
</dbReference>
<gene>
    <name evidence="5" type="ORF">A3SI_05774</name>
</gene>
<keyword evidence="6" id="KW-1185">Reference proteome</keyword>
<keyword evidence="2" id="KW-0227">DNA damage</keyword>
<evidence type="ECO:0000256" key="1">
    <source>
        <dbReference type="ARBA" id="ARBA00023125"/>
    </source>
</evidence>
<dbReference type="CDD" id="cd04496">
    <property type="entry name" value="SSB_OBF"/>
    <property type="match status" value="1"/>
</dbReference>
<dbReference type="HAMAP" id="MF_00984">
    <property type="entry name" value="SSB"/>
    <property type="match status" value="1"/>
</dbReference>
<evidence type="ECO:0000256" key="3">
    <source>
        <dbReference type="PIRNR" id="PIRNR002070"/>
    </source>
</evidence>
<evidence type="ECO:0000256" key="2">
    <source>
        <dbReference type="HAMAP-Rule" id="MF_00984"/>
    </source>
</evidence>
<dbReference type="RefSeq" id="WP_009053939.1">
    <property type="nucleotide sequence ID" value="NZ_AJYA01000013.1"/>
</dbReference>
<keyword evidence="2" id="KW-0235">DNA replication</keyword>
<dbReference type="Pfam" id="PF00436">
    <property type="entry name" value="SSB"/>
    <property type="match status" value="1"/>
</dbReference>
<sequence>MAGVNKVILVGNLGQDPEVRHLEGDKVVANCSLATSESYRDRNGQRMESTEWHDLELWDGLARIAEQYLRKGSKIFVEGKIKTDSWTDQEGNNRKKTKIRVLSMTMLDGRPEGGGMGGGASAPQRSNQQIPPSTPPMQQAGPSNAGPSPDFDGGDDDLPF</sequence>
<dbReference type="InterPro" id="IPR012340">
    <property type="entry name" value="NA-bd_OB-fold"/>
</dbReference>
<evidence type="ECO:0000313" key="5">
    <source>
        <dbReference type="EMBL" id="EIM77674.1"/>
    </source>
</evidence>
<comment type="caution">
    <text evidence="2">Lacks conserved residue(s) required for the propagation of feature annotation.</text>
</comment>
<organism evidence="5 6">
    <name type="scientific">Nitritalea halalkaliphila LW7</name>
    <dbReference type="NCBI Taxonomy" id="1189621"/>
    <lineage>
        <taxon>Bacteria</taxon>
        <taxon>Pseudomonadati</taxon>
        <taxon>Bacteroidota</taxon>
        <taxon>Cytophagia</taxon>
        <taxon>Cytophagales</taxon>
        <taxon>Cyclobacteriaceae</taxon>
        <taxon>Nitritalea</taxon>
    </lineage>
</organism>
<dbReference type="NCBIfam" id="TIGR00621">
    <property type="entry name" value="ssb"/>
    <property type="match status" value="1"/>
</dbReference>
<feature type="compositionally biased region" description="Polar residues" evidence="4">
    <location>
        <begin position="123"/>
        <end position="142"/>
    </location>
</feature>
<comment type="function">
    <text evidence="2">Plays an important role in DNA replication, recombination and repair. Binds to ssDNA and to an array of partner proteins to recruit them to their sites of action during DNA metabolism.</text>
</comment>
<dbReference type="GO" id="GO:0006260">
    <property type="term" value="P:DNA replication"/>
    <property type="evidence" value="ECO:0007669"/>
    <property type="project" value="UniProtKB-UniRule"/>
</dbReference>
<dbReference type="GO" id="GO:0003697">
    <property type="term" value="F:single-stranded DNA binding"/>
    <property type="evidence" value="ECO:0007669"/>
    <property type="project" value="UniProtKB-UniRule"/>
</dbReference>
<dbReference type="PATRIC" id="fig|1189621.3.peg.1203"/>
<keyword evidence="1 2" id="KW-0238">DNA-binding</keyword>
<dbReference type="PANTHER" id="PTHR10302:SF0">
    <property type="entry name" value="SINGLE-STRANDED DNA-BINDING PROTEIN, MITOCHONDRIAL"/>
    <property type="match status" value="1"/>
</dbReference>
<feature type="short sequence motif" description="Important for interaction with partner proteins" evidence="2">
    <location>
        <begin position="155"/>
        <end position="160"/>
    </location>
</feature>
<dbReference type="GO" id="GO:0006281">
    <property type="term" value="P:DNA repair"/>
    <property type="evidence" value="ECO:0007669"/>
    <property type="project" value="UniProtKB-UniRule"/>
</dbReference>
<accession>I5C772</accession>
<comment type="subunit">
    <text evidence="2">Homotetramer.</text>
</comment>
<dbReference type="PROSITE" id="PS50935">
    <property type="entry name" value="SSB"/>
    <property type="match status" value="1"/>
</dbReference>
<dbReference type="EMBL" id="AJYA01000013">
    <property type="protein sequence ID" value="EIM77674.1"/>
    <property type="molecule type" value="Genomic_DNA"/>
</dbReference>
<evidence type="ECO:0000256" key="4">
    <source>
        <dbReference type="SAM" id="MobiDB-lite"/>
    </source>
</evidence>
<keyword evidence="2" id="KW-0233">DNA recombination</keyword>
<comment type="caution">
    <text evidence="5">The sequence shown here is derived from an EMBL/GenBank/DDBJ whole genome shotgun (WGS) entry which is preliminary data.</text>
</comment>
<dbReference type="SUPFAM" id="SSF50249">
    <property type="entry name" value="Nucleic acid-binding proteins"/>
    <property type="match status" value="1"/>
</dbReference>
<evidence type="ECO:0000313" key="6">
    <source>
        <dbReference type="Proteomes" id="UP000005551"/>
    </source>
</evidence>
<reference evidence="5 6" key="1">
    <citation type="submission" date="2012-05" db="EMBL/GenBank/DDBJ databases">
        <title>Genome sequence of Nitritalea halalkaliphila LW7.</title>
        <authorList>
            <person name="Jangir P.K."/>
            <person name="Singh A."/>
            <person name="Shivaji S."/>
            <person name="Sharma R."/>
        </authorList>
    </citation>
    <scope>NUCLEOTIDE SEQUENCE [LARGE SCALE GENOMIC DNA]</scope>
    <source>
        <strain evidence="5 6">LW7</strain>
    </source>
</reference>
<dbReference type="Gene3D" id="2.40.50.140">
    <property type="entry name" value="Nucleic acid-binding proteins"/>
    <property type="match status" value="1"/>
</dbReference>
<proteinExistence type="inferred from homology"/>
<dbReference type="Proteomes" id="UP000005551">
    <property type="component" value="Unassembled WGS sequence"/>
</dbReference>